<dbReference type="AlphaFoldDB" id="A0A6J4I9M4"/>
<keyword evidence="3 6" id="KW-0597">Phosphoprotein</keyword>
<dbReference type="InterPro" id="IPR036097">
    <property type="entry name" value="HisK_dim/P_sf"/>
</dbReference>
<dbReference type="InterPro" id="IPR003661">
    <property type="entry name" value="HisK_dim/P_dom"/>
</dbReference>
<dbReference type="InterPro" id="IPR003594">
    <property type="entry name" value="HATPase_dom"/>
</dbReference>
<dbReference type="Pfam" id="PF00512">
    <property type="entry name" value="HisKA"/>
    <property type="match status" value="1"/>
</dbReference>
<feature type="domain" description="Histidine kinase" evidence="7">
    <location>
        <begin position="190"/>
        <end position="407"/>
    </location>
</feature>
<feature type="domain" description="Response regulatory" evidence="8">
    <location>
        <begin position="425"/>
        <end position="541"/>
    </location>
</feature>
<dbReference type="InterPro" id="IPR001789">
    <property type="entry name" value="Sig_transdc_resp-reg_receiver"/>
</dbReference>
<proteinExistence type="predicted"/>
<evidence type="ECO:0000256" key="5">
    <source>
        <dbReference type="ARBA" id="ARBA00022777"/>
    </source>
</evidence>
<keyword evidence="5" id="KW-0418">Kinase</keyword>
<dbReference type="CDD" id="cd17551">
    <property type="entry name" value="REC_RpfG-like"/>
    <property type="match status" value="1"/>
</dbReference>
<keyword evidence="4" id="KW-0808">Transferase</keyword>
<dbReference type="CDD" id="cd00082">
    <property type="entry name" value="HisKA"/>
    <property type="match status" value="1"/>
</dbReference>
<dbReference type="Gene3D" id="3.30.565.10">
    <property type="entry name" value="Histidine kinase-like ATPase, C-terminal domain"/>
    <property type="match status" value="1"/>
</dbReference>
<dbReference type="PROSITE" id="PS50110">
    <property type="entry name" value="RESPONSE_REGULATORY"/>
    <property type="match status" value="2"/>
</dbReference>
<evidence type="ECO:0000256" key="1">
    <source>
        <dbReference type="ARBA" id="ARBA00000085"/>
    </source>
</evidence>
<dbReference type="Gene3D" id="3.40.50.2300">
    <property type="match status" value="2"/>
</dbReference>
<evidence type="ECO:0000256" key="4">
    <source>
        <dbReference type="ARBA" id="ARBA00022679"/>
    </source>
</evidence>
<dbReference type="SMART" id="SM00387">
    <property type="entry name" value="HATPase_c"/>
    <property type="match status" value="1"/>
</dbReference>
<keyword evidence="9" id="KW-0675">Receptor</keyword>
<accession>A0A6J4I9M4</accession>
<evidence type="ECO:0000259" key="7">
    <source>
        <dbReference type="PROSITE" id="PS50109"/>
    </source>
</evidence>
<dbReference type="SUPFAM" id="SSF55874">
    <property type="entry name" value="ATPase domain of HSP90 chaperone/DNA topoisomerase II/histidine kinase"/>
    <property type="match status" value="1"/>
</dbReference>
<dbReference type="Pfam" id="PF00072">
    <property type="entry name" value="Response_reg"/>
    <property type="match status" value="2"/>
</dbReference>
<dbReference type="InterPro" id="IPR036890">
    <property type="entry name" value="HATPase_C_sf"/>
</dbReference>
<evidence type="ECO:0000256" key="2">
    <source>
        <dbReference type="ARBA" id="ARBA00012438"/>
    </source>
</evidence>
<name>A0A6J4I9M4_9BACT</name>
<dbReference type="GO" id="GO:0005886">
    <property type="term" value="C:plasma membrane"/>
    <property type="evidence" value="ECO:0007669"/>
    <property type="project" value="TreeGrafter"/>
</dbReference>
<reference evidence="9" key="1">
    <citation type="submission" date="2020-02" db="EMBL/GenBank/DDBJ databases">
        <authorList>
            <person name="Meier V. D."/>
        </authorList>
    </citation>
    <scope>NUCLEOTIDE SEQUENCE</scope>
    <source>
        <strain evidence="9">AVDCRST_MAG42</strain>
    </source>
</reference>
<evidence type="ECO:0000256" key="3">
    <source>
        <dbReference type="ARBA" id="ARBA00022553"/>
    </source>
</evidence>
<dbReference type="SUPFAM" id="SSF52172">
    <property type="entry name" value="CheY-like"/>
    <property type="match status" value="2"/>
</dbReference>
<feature type="domain" description="Response regulatory" evidence="8">
    <location>
        <begin position="16"/>
        <end position="134"/>
    </location>
</feature>
<dbReference type="Gene3D" id="1.10.287.130">
    <property type="match status" value="1"/>
</dbReference>
<organism evidence="9">
    <name type="scientific">uncultured Chthoniobacterales bacterium</name>
    <dbReference type="NCBI Taxonomy" id="1836801"/>
    <lineage>
        <taxon>Bacteria</taxon>
        <taxon>Pseudomonadati</taxon>
        <taxon>Verrucomicrobiota</taxon>
        <taxon>Spartobacteria</taxon>
        <taxon>Chthoniobacterales</taxon>
        <taxon>environmental samples</taxon>
    </lineage>
</organism>
<dbReference type="Pfam" id="PF02518">
    <property type="entry name" value="HATPase_c"/>
    <property type="match status" value="1"/>
</dbReference>
<dbReference type="GO" id="GO:0009927">
    <property type="term" value="F:histidine phosphotransfer kinase activity"/>
    <property type="evidence" value="ECO:0007669"/>
    <property type="project" value="TreeGrafter"/>
</dbReference>
<dbReference type="PANTHER" id="PTHR43047:SF72">
    <property type="entry name" value="OSMOSENSING HISTIDINE PROTEIN KINASE SLN1"/>
    <property type="match status" value="1"/>
</dbReference>
<dbReference type="InterPro" id="IPR011006">
    <property type="entry name" value="CheY-like_superfamily"/>
</dbReference>
<dbReference type="CDD" id="cd17546">
    <property type="entry name" value="REC_hyHK_CKI1_RcsC-like"/>
    <property type="match status" value="1"/>
</dbReference>
<feature type="modified residue" description="4-aspartylphosphate" evidence="6">
    <location>
        <position position="474"/>
    </location>
</feature>
<dbReference type="SMART" id="SM00388">
    <property type="entry name" value="HisKA"/>
    <property type="match status" value="1"/>
</dbReference>
<sequence>MEQTSLTNEHERQFPRVLVIDDEPANVLLAKRILTKAGYDSIGSTTDPREAAKLFAETGPDIVLLDLQMPHLSGFDVMEQLRSLTEPGEFLPIIVLTADITPQTKLRALSGGATDFLTKPFDHAEVLQRVQNLWRTRQLHLELVAYRRDLEQLVGERTADLRDALRKLEETQKHVIEQERLHAFGTMASGVTHDFNNALSVILGFSEIALQELDDPDTHPVAPHLRTIMTAALDGAAMVNRLRDFYRPGGREEPRAVIDLNALVEQAAGITKPKWSSQARAKSIEIELRTKLNKVPPISGDAAELREALTNLIFNAVDAMPDGGEITLRTVEELADVRLEISDTGTGMPEEVRRRCLEPFFTTKGELGTGLGLAMVYGTIERHGGKMEIESEPGRGTTFLIRLPKHLATSQVKAQSEAHAVQPLSILVVDDQPVLCEIVAAYLMKDSHVVEVAQSGEEALAKFEPGAFDLVITDHVMAGMSGLELAARIKEQSPLTPVFLLTGYADTQSDTAPTAEHEGIDQVLGKPISQIDLRKAITRISSDEGEVARAPVA</sequence>
<protein>
    <recommendedName>
        <fullName evidence="2">histidine kinase</fullName>
        <ecNumber evidence="2">2.7.13.3</ecNumber>
    </recommendedName>
</protein>
<dbReference type="SUPFAM" id="SSF47384">
    <property type="entry name" value="Homodimeric domain of signal transducing histidine kinase"/>
    <property type="match status" value="1"/>
</dbReference>
<dbReference type="InterPro" id="IPR005467">
    <property type="entry name" value="His_kinase_dom"/>
</dbReference>
<dbReference type="EMBL" id="CADCTA010000072">
    <property type="protein sequence ID" value="CAA9245935.1"/>
    <property type="molecule type" value="Genomic_DNA"/>
</dbReference>
<dbReference type="PROSITE" id="PS50109">
    <property type="entry name" value="HIS_KIN"/>
    <property type="match status" value="1"/>
</dbReference>
<feature type="modified residue" description="4-aspartylphosphate" evidence="6">
    <location>
        <position position="66"/>
    </location>
</feature>
<comment type="catalytic activity">
    <reaction evidence="1">
        <text>ATP + protein L-histidine = ADP + protein N-phospho-L-histidine.</text>
        <dbReference type="EC" id="2.7.13.3"/>
    </reaction>
</comment>
<evidence type="ECO:0000256" key="6">
    <source>
        <dbReference type="PROSITE-ProRule" id="PRU00169"/>
    </source>
</evidence>
<dbReference type="PRINTS" id="PR00344">
    <property type="entry name" value="BCTRLSENSOR"/>
</dbReference>
<dbReference type="InterPro" id="IPR004358">
    <property type="entry name" value="Sig_transdc_His_kin-like_C"/>
</dbReference>
<dbReference type="EC" id="2.7.13.3" evidence="2"/>
<dbReference type="PANTHER" id="PTHR43047">
    <property type="entry name" value="TWO-COMPONENT HISTIDINE PROTEIN KINASE"/>
    <property type="match status" value="1"/>
</dbReference>
<evidence type="ECO:0000313" key="9">
    <source>
        <dbReference type="EMBL" id="CAA9245935.1"/>
    </source>
</evidence>
<evidence type="ECO:0000259" key="8">
    <source>
        <dbReference type="PROSITE" id="PS50110"/>
    </source>
</evidence>
<dbReference type="GO" id="GO:0000155">
    <property type="term" value="F:phosphorelay sensor kinase activity"/>
    <property type="evidence" value="ECO:0007669"/>
    <property type="project" value="InterPro"/>
</dbReference>
<gene>
    <name evidence="9" type="ORF">AVDCRST_MAG42-1962</name>
</gene>
<dbReference type="SMART" id="SM00448">
    <property type="entry name" value="REC"/>
    <property type="match status" value="2"/>
</dbReference>